<dbReference type="InterPro" id="IPR003661">
    <property type="entry name" value="HisK_dim/P_dom"/>
</dbReference>
<evidence type="ECO:0000256" key="5">
    <source>
        <dbReference type="ARBA" id="ARBA00022741"/>
    </source>
</evidence>
<evidence type="ECO:0000259" key="14">
    <source>
        <dbReference type="PROSITE" id="PS50110"/>
    </source>
</evidence>
<protein>
    <recommendedName>
        <fullName evidence="10">Sensory/regulatory protein RpfC</fullName>
        <ecNumber evidence="2">2.7.13.3</ecNumber>
    </recommendedName>
</protein>
<dbReference type="GO" id="GO:0000155">
    <property type="term" value="F:phosphorelay sensor kinase activity"/>
    <property type="evidence" value="ECO:0007669"/>
    <property type="project" value="InterPro"/>
</dbReference>
<evidence type="ECO:0000259" key="15">
    <source>
        <dbReference type="PROSITE" id="PS50112"/>
    </source>
</evidence>
<keyword evidence="3 11" id="KW-0597">Phosphoprotein</keyword>
<evidence type="ECO:0000256" key="4">
    <source>
        <dbReference type="ARBA" id="ARBA00022679"/>
    </source>
</evidence>
<dbReference type="SUPFAM" id="SSF47384">
    <property type="entry name" value="Homodimeric domain of signal transducing histidine kinase"/>
    <property type="match status" value="1"/>
</dbReference>
<keyword evidence="4" id="KW-0808">Transferase</keyword>
<dbReference type="Gene3D" id="3.30.450.20">
    <property type="entry name" value="PAS domain"/>
    <property type="match status" value="4"/>
</dbReference>
<dbReference type="Gene3D" id="3.30.565.10">
    <property type="entry name" value="Histidine kinase-like ATPase, C-terminal domain"/>
    <property type="match status" value="1"/>
</dbReference>
<feature type="transmembrane region" description="Helical" evidence="12">
    <location>
        <begin position="16"/>
        <end position="37"/>
    </location>
</feature>
<comment type="subunit">
    <text evidence="9">At low DSF concentrations, interacts with RpfF.</text>
</comment>
<dbReference type="GO" id="GO:0005524">
    <property type="term" value="F:ATP binding"/>
    <property type="evidence" value="ECO:0007669"/>
    <property type="project" value="UniProtKB-KW"/>
</dbReference>
<dbReference type="SMART" id="SM00086">
    <property type="entry name" value="PAC"/>
    <property type="match status" value="4"/>
</dbReference>
<dbReference type="EMBL" id="VLLI01000001">
    <property type="protein sequence ID" value="TWJ04773.1"/>
    <property type="molecule type" value="Genomic_DNA"/>
</dbReference>
<feature type="domain" description="PAC" evidence="16">
    <location>
        <begin position="647"/>
        <end position="703"/>
    </location>
</feature>
<dbReference type="Gene3D" id="3.40.50.2300">
    <property type="match status" value="1"/>
</dbReference>
<organism evidence="17 18">
    <name type="scientific">Mucilaginibacter frigoritolerans</name>
    <dbReference type="NCBI Taxonomy" id="652788"/>
    <lineage>
        <taxon>Bacteria</taxon>
        <taxon>Pseudomonadati</taxon>
        <taxon>Bacteroidota</taxon>
        <taxon>Sphingobacteriia</taxon>
        <taxon>Sphingobacteriales</taxon>
        <taxon>Sphingobacteriaceae</taxon>
        <taxon>Mucilaginibacter</taxon>
    </lineage>
</organism>
<dbReference type="InterPro" id="IPR013655">
    <property type="entry name" value="PAS_fold_3"/>
</dbReference>
<dbReference type="InterPro" id="IPR013767">
    <property type="entry name" value="PAS_fold"/>
</dbReference>
<dbReference type="PROSITE" id="PS50113">
    <property type="entry name" value="PAC"/>
    <property type="match status" value="3"/>
</dbReference>
<keyword evidence="6" id="KW-0418">Kinase</keyword>
<dbReference type="InterPro" id="IPR001789">
    <property type="entry name" value="Sig_transdc_resp-reg_receiver"/>
</dbReference>
<keyword evidence="12" id="KW-0472">Membrane</keyword>
<evidence type="ECO:0000256" key="6">
    <source>
        <dbReference type="ARBA" id="ARBA00022777"/>
    </source>
</evidence>
<dbReference type="InterPro" id="IPR035965">
    <property type="entry name" value="PAS-like_dom_sf"/>
</dbReference>
<dbReference type="Pfam" id="PF00072">
    <property type="entry name" value="Response_reg"/>
    <property type="match status" value="1"/>
</dbReference>
<dbReference type="InterPro" id="IPR036097">
    <property type="entry name" value="HisK_dim/P_sf"/>
</dbReference>
<dbReference type="InterPro" id="IPR036890">
    <property type="entry name" value="HATPase_C_sf"/>
</dbReference>
<evidence type="ECO:0000256" key="11">
    <source>
        <dbReference type="PROSITE-ProRule" id="PRU00169"/>
    </source>
</evidence>
<dbReference type="Proteomes" id="UP000317010">
    <property type="component" value="Unassembled WGS sequence"/>
</dbReference>
<proteinExistence type="predicted"/>
<feature type="domain" description="Histidine kinase" evidence="13">
    <location>
        <begin position="721"/>
        <end position="942"/>
    </location>
</feature>
<evidence type="ECO:0000256" key="12">
    <source>
        <dbReference type="SAM" id="Phobius"/>
    </source>
</evidence>
<gene>
    <name evidence="17" type="ORF">JN11_00494</name>
</gene>
<evidence type="ECO:0000256" key="9">
    <source>
        <dbReference type="ARBA" id="ARBA00064003"/>
    </source>
</evidence>
<evidence type="ECO:0000259" key="16">
    <source>
        <dbReference type="PROSITE" id="PS50113"/>
    </source>
</evidence>
<dbReference type="SMART" id="SM00091">
    <property type="entry name" value="PAS"/>
    <property type="match status" value="2"/>
</dbReference>
<name>A0A562UG79_9SPHI</name>
<dbReference type="CDD" id="cd16922">
    <property type="entry name" value="HATPase_EvgS-ArcB-TorS-like"/>
    <property type="match status" value="1"/>
</dbReference>
<keyword evidence="12" id="KW-0812">Transmembrane</keyword>
<dbReference type="InterPro" id="IPR000700">
    <property type="entry name" value="PAS-assoc_C"/>
</dbReference>
<dbReference type="FunFam" id="1.10.287.130:FF:000002">
    <property type="entry name" value="Two-component osmosensing histidine kinase"/>
    <property type="match status" value="1"/>
</dbReference>
<dbReference type="SUPFAM" id="SSF55785">
    <property type="entry name" value="PYP-like sensor domain (PAS domain)"/>
    <property type="match status" value="4"/>
</dbReference>
<dbReference type="EC" id="2.7.13.3" evidence="2"/>
<dbReference type="Gene3D" id="1.10.287.130">
    <property type="match status" value="1"/>
</dbReference>
<feature type="transmembrane region" description="Helical" evidence="12">
    <location>
        <begin position="144"/>
        <end position="168"/>
    </location>
</feature>
<feature type="transmembrane region" description="Helical" evidence="12">
    <location>
        <begin position="44"/>
        <end position="62"/>
    </location>
</feature>
<dbReference type="PROSITE" id="PS50110">
    <property type="entry name" value="RESPONSE_REGULATORY"/>
    <property type="match status" value="1"/>
</dbReference>
<comment type="catalytic activity">
    <reaction evidence="1">
        <text>ATP + protein L-histidine = ADP + protein N-phospho-L-histidine.</text>
        <dbReference type="EC" id="2.7.13.3"/>
    </reaction>
</comment>
<dbReference type="PANTHER" id="PTHR45339:SF1">
    <property type="entry name" value="HYBRID SIGNAL TRANSDUCTION HISTIDINE KINASE J"/>
    <property type="match status" value="1"/>
</dbReference>
<dbReference type="OrthoDB" id="9811889at2"/>
<dbReference type="FunFam" id="3.30.565.10:FF:000010">
    <property type="entry name" value="Sensor histidine kinase RcsC"/>
    <property type="match status" value="1"/>
</dbReference>
<evidence type="ECO:0000256" key="2">
    <source>
        <dbReference type="ARBA" id="ARBA00012438"/>
    </source>
</evidence>
<dbReference type="SMART" id="SM00448">
    <property type="entry name" value="REC"/>
    <property type="match status" value="1"/>
</dbReference>
<dbReference type="PROSITE" id="PS50109">
    <property type="entry name" value="HIS_KIN"/>
    <property type="match status" value="1"/>
</dbReference>
<evidence type="ECO:0000256" key="7">
    <source>
        <dbReference type="ARBA" id="ARBA00022840"/>
    </source>
</evidence>
<keyword evidence="5" id="KW-0547">Nucleotide-binding</keyword>
<evidence type="ECO:0000313" key="17">
    <source>
        <dbReference type="EMBL" id="TWJ04773.1"/>
    </source>
</evidence>
<dbReference type="InterPro" id="IPR003594">
    <property type="entry name" value="HATPase_dom"/>
</dbReference>
<evidence type="ECO:0000259" key="13">
    <source>
        <dbReference type="PROSITE" id="PS50109"/>
    </source>
</evidence>
<dbReference type="SUPFAM" id="SSF55874">
    <property type="entry name" value="ATPase domain of HSP90 chaperone/DNA topoisomerase II/histidine kinase"/>
    <property type="match status" value="1"/>
</dbReference>
<dbReference type="Pfam" id="PF02518">
    <property type="entry name" value="HATPase_c"/>
    <property type="match status" value="1"/>
</dbReference>
<dbReference type="SUPFAM" id="SSF52172">
    <property type="entry name" value="CheY-like"/>
    <property type="match status" value="1"/>
</dbReference>
<evidence type="ECO:0000256" key="3">
    <source>
        <dbReference type="ARBA" id="ARBA00022553"/>
    </source>
</evidence>
<dbReference type="InterPro" id="IPR001610">
    <property type="entry name" value="PAC"/>
</dbReference>
<dbReference type="SMART" id="SM00387">
    <property type="entry name" value="HATPase_c"/>
    <property type="match status" value="1"/>
</dbReference>
<dbReference type="AlphaFoldDB" id="A0A562UG79"/>
<sequence length="1091" mass="125001">MSFSSKLQLFLQNKNTIYRLLLIGLFIASPSLHYLCFYNSFDPLWLRMVNCLICVMAFSFSFQPTKIYYTISQYLTIISFLVINNCILLGRNGFEHVYLFSAITIFIALTLFCNKRWEFIAIGSLNIIATVIAYITAPKLYISEIVLVGLLIIFTIIAYISFLVMLAYKVKFDNAISNVIELNKSLFTNSERLRQKRENLTALINSLNDIVFEFDENKICLNTWFPHTDNRGVDLELFIGKRLELILGDAKAKSFNEALDYVIKNRQPTSIEFYSLFGTDKWFVGKLSPVFDGKGNYTGRISASVTDISEQKKYENALKESEALLLQAQTIAKTGNWWYDFQTNETYWSKTMYNIMEIDTIEENIDKFNFHLSLIHPLDRDGAYDFLTNIHLKDDIQHVHKIITPKGNLKYFKLLKGNLELDNEGKPKRIHGITQDITDNKLSEKQIKVSQAELLEAQVIAKIGNWKWDVILNKLEWSDEINNIFEVNQKKIADKDLVKLLVEYSHPGDRQIIKRHLKNIPNVSHTSYEYRIVTPKGNVKHLSIIIGKIMRRDDGKVRKIIGTLQDITDRKQAEIDYQRTENKFKLILETIKMPAISIGSKGNIIFCNKYMADLLGYEKNDLLNLNWLNNFVTEDLKALFTNWFKNNAFELQFVNPVICRNGEKRIISWQNTVSYDENGRIKEVTGIGEDITEREKATRELITAKEEAERSSRFKSEFLSTMSHEIRTPMNAVIGTTNLLLSEDPRPEQLEYLNTLKFSGENLLAIINDILDYNKIEAGKLDLNKAPFNIYQLVQKIKQSFFSKASEKDLHIDLIIDNAIPGYINGDQVRLGQILNNLISNAIKFTHNGKVTIRLEKEELNNNHVTIKFTITDTGIGIAPENLAIIFHPFEQETQNADSNYGGTGLGLAITKRLIELHQSTIAVSSEPRHGTQFTFSISFDVALYEQTKDNQLYSSTPSQLNTDLTGMRILVVDDNKMNLLIASKFLKKWQAQVDEATSGSQAIEMTEKNNYDLILMDLQMPIMDGFEATVIIKKTNPHIPIIALTADAMPETYNKAFTAGMCDYLTKPFLPTVLFEKIAKHYVQIESGSE</sequence>
<feature type="modified residue" description="4-aspartylphosphate" evidence="11">
    <location>
        <position position="1018"/>
    </location>
</feature>
<dbReference type="PRINTS" id="PR00344">
    <property type="entry name" value="BCTRLSENSOR"/>
</dbReference>
<keyword evidence="7" id="KW-0067">ATP-binding</keyword>
<dbReference type="InterPro" id="IPR004358">
    <property type="entry name" value="Sig_transdc_His_kin-like_C"/>
</dbReference>
<feature type="transmembrane region" description="Helical" evidence="12">
    <location>
        <begin position="68"/>
        <end position="90"/>
    </location>
</feature>
<feature type="transmembrane region" description="Helical" evidence="12">
    <location>
        <begin position="119"/>
        <end position="137"/>
    </location>
</feature>
<dbReference type="InterPro" id="IPR005467">
    <property type="entry name" value="His_kinase_dom"/>
</dbReference>
<dbReference type="CDD" id="cd00130">
    <property type="entry name" value="PAS"/>
    <property type="match status" value="1"/>
</dbReference>
<dbReference type="Pfam" id="PF00989">
    <property type="entry name" value="PAS"/>
    <property type="match status" value="1"/>
</dbReference>
<dbReference type="NCBIfam" id="TIGR00229">
    <property type="entry name" value="sensory_box"/>
    <property type="match status" value="2"/>
</dbReference>
<dbReference type="InterPro" id="IPR011006">
    <property type="entry name" value="CheY-like_superfamily"/>
</dbReference>
<feature type="domain" description="PAC" evidence="16">
    <location>
        <begin position="526"/>
        <end position="579"/>
    </location>
</feature>
<evidence type="ECO:0000256" key="1">
    <source>
        <dbReference type="ARBA" id="ARBA00000085"/>
    </source>
</evidence>
<dbReference type="Gene3D" id="2.10.70.100">
    <property type="match status" value="2"/>
</dbReference>
<dbReference type="Pfam" id="PF13426">
    <property type="entry name" value="PAS_9"/>
    <property type="match status" value="1"/>
</dbReference>
<dbReference type="PANTHER" id="PTHR45339">
    <property type="entry name" value="HYBRID SIGNAL TRANSDUCTION HISTIDINE KINASE J"/>
    <property type="match status" value="1"/>
</dbReference>
<dbReference type="SMART" id="SM00388">
    <property type="entry name" value="HisKA"/>
    <property type="match status" value="1"/>
</dbReference>
<accession>A0A562UG79</accession>
<dbReference type="InterPro" id="IPR000014">
    <property type="entry name" value="PAS"/>
</dbReference>
<evidence type="ECO:0000256" key="10">
    <source>
        <dbReference type="ARBA" id="ARBA00068150"/>
    </source>
</evidence>
<feature type="transmembrane region" description="Helical" evidence="12">
    <location>
        <begin position="97"/>
        <end position="113"/>
    </location>
</feature>
<reference evidence="17 18" key="1">
    <citation type="submission" date="2019-07" db="EMBL/GenBank/DDBJ databases">
        <title>Genomic Encyclopedia of Archaeal and Bacterial Type Strains, Phase II (KMG-II): from individual species to whole genera.</title>
        <authorList>
            <person name="Goeker M."/>
        </authorList>
    </citation>
    <scope>NUCLEOTIDE SEQUENCE [LARGE SCALE GENOMIC DNA]</scope>
    <source>
        <strain evidence="17 18">ATCC BAA-1854</strain>
    </source>
</reference>
<dbReference type="Pfam" id="PF00512">
    <property type="entry name" value="HisKA"/>
    <property type="match status" value="1"/>
</dbReference>
<feature type="domain" description="PAS" evidence="15">
    <location>
        <begin position="580"/>
        <end position="635"/>
    </location>
</feature>
<dbReference type="GO" id="GO:0006355">
    <property type="term" value="P:regulation of DNA-templated transcription"/>
    <property type="evidence" value="ECO:0007669"/>
    <property type="project" value="InterPro"/>
</dbReference>
<dbReference type="PROSITE" id="PS50112">
    <property type="entry name" value="PAS"/>
    <property type="match status" value="1"/>
</dbReference>
<keyword evidence="18" id="KW-1185">Reference proteome</keyword>
<dbReference type="CDD" id="cd00082">
    <property type="entry name" value="HisKA"/>
    <property type="match status" value="1"/>
</dbReference>
<keyword evidence="12" id="KW-1133">Transmembrane helix</keyword>
<feature type="domain" description="Response regulatory" evidence="14">
    <location>
        <begin position="969"/>
        <end position="1083"/>
    </location>
</feature>
<comment type="caution">
    <text evidence="17">The sequence shown here is derived from an EMBL/GenBank/DDBJ whole genome shotgun (WGS) entry which is preliminary data.</text>
</comment>
<evidence type="ECO:0000313" key="18">
    <source>
        <dbReference type="Proteomes" id="UP000317010"/>
    </source>
</evidence>
<keyword evidence="8" id="KW-0902">Two-component regulatory system</keyword>
<feature type="domain" description="PAC" evidence="16">
    <location>
        <begin position="267"/>
        <end position="320"/>
    </location>
</feature>
<dbReference type="CDD" id="cd17546">
    <property type="entry name" value="REC_hyHK_CKI1_RcsC-like"/>
    <property type="match status" value="1"/>
</dbReference>
<dbReference type="Pfam" id="PF08447">
    <property type="entry name" value="PAS_3"/>
    <property type="match status" value="1"/>
</dbReference>
<evidence type="ECO:0000256" key="8">
    <source>
        <dbReference type="ARBA" id="ARBA00023012"/>
    </source>
</evidence>